<reference evidence="1 2" key="1">
    <citation type="submission" date="2013-09" db="EMBL/GenBank/DDBJ databases">
        <title>Whole genome shotgun sequence of Vibrio azureus NBRC 104587.</title>
        <authorList>
            <person name="Isaki S."/>
            <person name="Hosoyama A."/>
            <person name="Numata M."/>
            <person name="Hashimoto M."/>
            <person name="Hosoyama Y."/>
            <person name="Tsuchikane K."/>
            <person name="Noguchi M."/>
            <person name="Hirakata S."/>
            <person name="Ichikawa N."/>
            <person name="Ohji S."/>
            <person name="Yamazoe A."/>
            <person name="Fujita N."/>
        </authorList>
    </citation>
    <scope>NUCLEOTIDE SEQUENCE [LARGE SCALE GENOMIC DNA]</scope>
    <source>
        <strain evidence="1 2">NBRC 104587</strain>
    </source>
</reference>
<accession>U3CCV7</accession>
<proteinExistence type="predicted"/>
<organism evidence="1 2">
    <name type="scientific">Vibrio azureus NBRC 104587</name>
    <dbReference type="NCBI Taxonomy" id="1219077"/>
    <lineage>
        <taxon>Bacteria</taxon>
        <taxon>Pseudomonadati</taxon>
        <taxon>Pseudomonadota</taxon>
        <taxon>Gammaproteobacteria</taxon>
        <taxon>Vibrionales</taxon>
        <taxon>Vibrionaceae</taxon>
        <taxon>Vibrio</taxon>
    </lineage>
</organism>
<dbReference type="STRING" id="1219077.VAZ01S_039_00030"/>
<dbReference type="Pfam" id="PF08900">
    <property type="entry name" value="AcaB"/>
    <property type="match status" value="1"/>
</dbReference>
<dbReference type="eggNOG" id="ENOG5030KAR">
    <property type="taxonomic scope" value="Bacteria"/>
</dbReference>
<gene>
    <name evidence="1" type="ORF">VAZ01S_039_00030</name>
</gene>
<protein>
    <recommendedName>
        <fullName evidence="3">Integrating conjugative element protein</fullName>
    </recommendedName>
</protein>
<dbReference type="Proteomes" id="UP000016567">
    <property type="component" value="Unassembled WGS sequence"/>
</dbReference>
<comment type="caution">
    <text evidence="1">The sequence shown here is derived from an EMBL/GenBank/DDBJ whole genome shotgun (WGS) entry which is preliminary data.</text>
</comment>
<dbReference type="AlphaFoldDB" id="U3CCV7"/>
<evidence type="ECO:0008006" key="3">
    <source>
        <dbReference type="Google" id="ProtNLM"/>
    </source>
</evidence>
<dbReference type="NCBIfam" id="TIGR03761">
    <property type="entry name" value="ICE_PFL4669"/>
    <property type="match status" value="1"/>
</dbReference>
<keyword evidence="2" id="KW-1185">Reference proteome</keyword>
<dbReference type="OrthoDB" id="8524550at2"/>
<dbReference type="EMBL" id="BATL01000039">
    <property type="protein sequence ID" value="GAD76178.1"/>
    <property type="molecule type" value="Genomic_DNA"/>
</dbReference>
<dbReference type="InterPro" id="IPR014996">
    <property type="entry name" value="AcaB"/>
</dbReference>
<dbReference type="RefSeq" id="WP_021709928.1">
    <property type="nucleotide sequence ID" value="NZ_BAOB01000349.1"/>
</dbReference>
<name>U3CCV7_9VIBR</name>
<sequence length="218" mass="24252">MTNNKTKKKKNKLGSLVASAELALHSIDTLRLWNPSKKSKSLGAGVFFSRASTLEYAARQNDPYADYALLVIENALDAAMRTCQEIEAALPVRNTSRVSYHEALSRDPITKTIKTTTRFGWRFVALIEQFDITMVRLSDANFKAQITRKETEDYRSKALSAIRNVITLSVQMQHSGITRHDVASNNAKAQAAQEKLGAIPLEVLEGIERAQFAPEINA</sequence>
<evidence type="ECO:0000313" key="1">
    <source>
        <dbReference type="EMBL" id="GAD76178.1"/>
    </source>
</evidence>
<evidence type="ECO:0000313" key="2">
    <source>
        <dbReference type="Proteomes" id="UP000016567"/>
    </source>
</evidence>